<evidence type="ECO:0000256" key="3">
    <source>
        <dbReference type="ARBA" id="ARBA00022723"/>
    </source>
</evidence>
<feature type="domain" description="THIF-type NAD/FAD binding fold" evidence="8">
    <location>
        <begin position="42"/>
        <end position="130"/>
    </location>
</feature>
<dbReference type="Proteomes" id="UP000326396">
    <property type="component" value="Unassembled WGS sequence"/>
</dbReference>
<dbReference type="AlphaFoldDB" id="A0A5N6L6W8"/>
<evidence type="ECO:0000256" key="4">
    <source>
        <dbReference type="ARBA" id="ARBA00022741"/>
    </source>
</evidence>
<keyword evidence="7" id="KW-0067">ATP-binding</keyword>
<accession>A0A5N6L6W8</accession>
<sequence length="314" mass="35401">MEAELKGMLSDLQNLKSSLSDPSHQASVDHDMSAEVVDSNPYSRLMALQRMGIVENYESIRGFQVLVGGWSVAAEMLTRCGIGRLLLYDYDTVELANMNRLFFRPEQVGMTKTDAAVQTLSEINPDVVLELSSCPNFYRDCGTDECWVILKEDGVLWSRWVWWPAMVLVVACYGKHDGDEEKVVLANNGGHYMWCWAACYGKHVGDEEKVGVGKQWWPLYVACNELNQIWMELVVWDAVSGHIQLLIPGETACFACAPPLNLGPERLGTKRLDPAQLYIILLIFEKKTRPQVLLPDQSHPGSKGTSIQFLFRLR</sequence>
<dbReference type="GO" id="GO:0071566">
    <property type="term" value="F:UFM1 activating enzyme activity"/>
    <property type="evidence" value="ECO:0007669"/>
    <property type="project" value="TreeGrafter"/>
</dbReference>
<keyword evidence="3" id="KW-0479">Metal-binding</keyword>
<keyword evidence="10" id="KW-1185">Reference proteome</keyword>
<evidence type="ECO:0000313" key="9">
    <source>
        <dbReference type="EMBL" id="KAC9209898.1"/>
    </source>
</evidence>
<dbReference type="InterPro" id="IPR035985">
    <property type="entry name" value="Ubiquitin-activating_enz"/>
</dbReference>
<dbReference type="GO" id="GO:0005524">
    <property type="term" value="F:ATP binding"/>
    <property type="evidence" value="ECO:0007669"/>
    <property type="project" value="UniProtKB-KW"/>
</dbReference>
<dbReference type="Pfam" id="PF00899">
    <property type="entry name" value="ThiF"/>
    <property type="match status" value="1"/>
</dbReference>
<evidence type="ECO:0000256" key="1">
    <source>
        <dbReference type="ARBA" id="ARBA00005339"/>
    </source>
</evidence>
<name>A0A5N6L6W8_9ASTR</name>
<dbReference type="PANTHER" id="PTHR10953">
    <property type="entry name" value="UBIQUITIN-ACTIVATING ENZYME E1"/>
    <property type="match status" value="1"/>
</dbReference>
<dbReference type="EMBL" id="SZYD01002716">
    <property type="protein sequence ID" value="KAC9209898.1"/>
    <property type="molecule type" value="Genomic_DNA"/>
</dbReference>
<evidence type="ECO:0000256" key="2">
    <source>
        <dbReference type="ARBA" id="ARBA00016279"/>
    </source>
</evidence>
<dbReference type="InterPro" id="IPR045886">
    <property type="entry name" value="ThiF/MoeB/HesA"/>
</dbReference>
<dbReference type="GO" id="GO:0005829">
    <property type="term" value="C:cytosol"/>
    <property type="evidence" value="ECO:0007669"/>
    <property type="project" value="TreeGrafter"/>
</dbReference>
<comment type="caution">
    <text evidence="9">The sequence shown here is derived from an EMBL/GenBank/DDBJ whole genome shotgun (WGS) entry which is preliminary data.</text>
</comment>
<reference evidence="9 10" key="1">
    <citation type="submission" date="2019-05" db="EMBL/GenBank/DDBJ databases">
        <title>Mikania micrantha, genome provides insights into the molecular mechanism of rapid growth.</title>
        <authorList>
            <person name="Liu B."/>
        </authorList>
    </citation>
    <scope>NUCLEOTIDE SEQUENCE [LARGE SCALE GENOMIC DNA]</scope>
    <source>
        <strain evidence="9">NLD-2019</strain>
        <tissue evidence="9">Leaf</tissue>
    </source>
</reference>
<dbReference type="InterPro" id="IPR000594">
    <property type="entry name" value="ThiF_NAD_FAD-bd"/>
</dbReference>
<comment type="similarity">
    <text evidence="1">Belongs to the ubiquitin-activating E1 family. UBA5 subfamily.</text>
</comment>
<evidence type="ECO:0000256" key="7">
    <source>
        <dbReference type="ARBA" id="ARBA00022840"/>
    </source>
</evidence>
<dbReference type="Gene3D" id="3.40.50.720">
    <property type="entry name" value="NAD(P)-binding Rossmann-like Domain"/>
    <property type="match status" value="1"/>
</dbReference>
<dbReference type="OrthoDB" id="206053at2759"/>
<dbReference type="GO" id="GO:0071569">
    <property type="term" value="P:protein ufmylation"/>
    <property type="evidence" value="ECO:0007669"/>
    <property type="project" value="TreeGrafter"/>
</dbReference>
<evidence type="ECO:0000256" key="6">
    <source>
        <dbReference type="ARBA" id="ARBA00022833"/>
    </source>
</evidence>
<evidence type="ECO:0000259" key="8">
    <source>
        <dbReference type="Pfam" id="PF00899"/>
    </source>
</evidence>
<dbReference type="PANTHER" id="PTHR10953:SF9">
    <property type="entry name" value="UBIQUITIN-LIKE MODIFIER-ACTIVATING ENZYME 5"/>
    <property type="match status" value="1"/>
</dbReference>
<evidence type="ECO:0000256" key="5">
    <source>
        <dbReference type="ARBA" id="ARBA00022786"/>
    </source>
</evidence>
<dbReference type="GO" id="GO:0046872">
    <property type="term" value="F:metal ion binding"/>
    <property type="evidence" value="ECO:0007669"/>
    <property type="project" value="UniProtKB-KW"/>
</dbReference>
<organism evidence="9 10">
    <name type="scientific">Mikania micrantha</name>
    <name type="common">bitter vine</name>
    <dbReference type="NCBI Taxonomy" id="192012"/>
    <lineage>
        <taxon>Eukaryota</taxon>
        <taxon>Viridiplantae</taxon>
        <taxon>Streptophyta</taxon>
        <taxon>Embryophyta</taxon>
        <taxon>Tracheophyta</taxon>
        <taxon>Spermatophyta</taxon>
        <taxon>Magnoliopsida</taxon>
        <taxon>eudicotyledons</taxon>
        <taxon>Gunneridae</taxon>
        <taxon>Pentapetalae</taxon>
        <taxon>asterids</taxon>
        <taxon>campanulids</taxon>
        <taxon>Asterales</taxon>
        <taxon>Asteraceae</taxon>
        <taxon>Asteroideae</taxon>
        <taxon>Heliantheae alliance</taxon>
        <taxon>Eupatorieae</taxon>
        <taxon>Mikania</taxon>
    </lineage>
</organism>
<dbReference type="SUPFAM" id="SSF69572">
    <property type="entry name" value="Activating enzymes of the ubiquitin-like proteins"/>
    <property type="match status" value="1"/>
</dbReference>
<evidence type="ECO:0000313" key="10">
    <source>
        <dbReference type="Proteomes" id="UP000326396"/>
    </source>
</evidence>
<proteinExistence type="inferred from homology"/>
<keyword evidence="5" id="KW-0833">Ubl conjugation pathway</keyword>
<gene>
    <name evidence="9" type="ORF">E3N88_46195</name>
</gene>
<protein>
    <recommendedName>
        <fullName evidence="2">Ubiquitin-like modifier-activating enzyme 5</fullName>
    </recommendedName>
</protein>
<keyword evidence="6" id="KW-0862">Zinc</keyword>
<keyword evidence="4" id="KW-0547">Nucleotide-binding</keyword>